<dbReference type="OrthoDB" id="2151161at2759"/>
<name>A0A078A1N9_STYLE</name>
<keyword evidence="3 6" id="KW-0812">Transmembrane</keyword>
<accession>A0A078A1N9</accession>
<evidence type="ECO:0000313" key="7">
    <source>
        <dbReference type="EMBL" id="CDW75757.1"/>
    </source>
</evidence>
<dbReference type="AlphaFoldDB" id="A0A078A1N9"/>
<reference evidence="7 8" key="1">
    <citation type="submission" date="2014-06" db="EMBL/GenBank/DDBJ databases">
        <authorList>
            <person name="Swart Estienne"/>
        </authorList>
    </citation>
    <scope>NUCLEOTIDE SEQUENCE [LARGE SCALE GENOMIC DNA]</scope>
    <source>
        <strain evidence="7 8">130c</strain>
    </source>
</reference>
<keyword evidence="5 6" id="KW-0472">Membrane</keyword>
<protein>
    <recommendedName>
        <fullName evidence="6">Golgi apparatus membrane protein TVP23 homolog</fullName>
    </recommendedName>
</protein>
<proteinExistence type="inferred from homology"/>
<evidence type="ECO:0000256" key="1">
    <source>
        <dbReference type="ARBA" id="ARBA00004141"/>
    </source>
</evidence>
<evidence type="ECO:0000256" key="6">
    <source>
        <dbReference type="RuleBase" id="RU361206"/>
    </source>
</evidence>
<sequence length="202" mass="22931">MGSSSDKASDKRYLKDRLPKFIKESSHPSICILQFIFKLIAFTSYLLLNIFIGNLILVYIVVIITQAIDFYVSKNITGRILVGLRWSSEILDDGTEEWYFESLEEKSQNKADSRVFWITTYGTPFIWVIFIIVSILSFSIANVTICLFGFVLSSTNLMGYSKCEKDHKQKLGNFLFSQAKDKLSIQQMAQIGGMAAKYAPGE</sequence>
<comment type="similarity">
    <text evidence="2 6">Belongs to the TVP23 family.</text>
</comment>
<dbReference type="FunCoup" id="A0A078A1N9">
    <property type="interactions" value="73"/>
</dbReference>
<dbReference type="GO" id="GO:0016192">
    <property type="term" value="P:vesicle-mediated transport"/>
    <property type="evidence" value="ECO:0007669"/>
    <property type="project" value="TreeGrafter"/>
</dbReference>
<dbReference type="OMA" id="QIFKQAM"/>
<keyword evidence="4 6" id="KW-1133">Transmembrane helix</keyword>
<dbReference type="PANTHER" id="PTHR13019">
    <property type="entry name" value="GOLGI APPARATUS MEMBRANE PROTEIN TVP23"/>
    <property type="match status" value="1"/>
</dbReference>
<keyword evidence="8" id="KW-1185">Reference proteome</keyword>
<feature type="transmembrane region" description="Helical" evidence="6">
    <location>
        <begin position="45"/>
        <end position="68"/>
    </location>
</feature>
<comment type="subcellular location">
    <subcellularLocation>
        <location evidence="1 6">Membrane</location>
        <topology evidence="1 6">Multi-pass membrane protein</topology>
    </subcellularLocation>
</comment>
<dbReference type="GO" id="GO:0009306">
    <property type="term" value="P:protein secretion"/>
    <property type="evidence" value="ECO:0007669"/>
    <property type="project" value="TreeGrafter"/>
</dbReference>
<dbReference type="Proteomes" id="UP000039865">
    <property type="component" value="Unassembled WGS sequence"/>
</dbReference>
<dbReference type="GO" id="GO:0000139">
    <property type="term" value="C:Golgi membrane"/>
    <property type="evidence" value="ECO:0007669"/>
    <property type="project" value="TreeGrafter"/>
</dbReference>
<dbReference type="EMBL" id="CCKQ01004594">
    <property type="protein sequence ID" value="CDW75757.1"/>
    <property type="molecule type" value="Genomic_DNA"/>
</dbReference>
<dbReference type="InterPro" id="IPR008564">
    <property type="entry name" value="TVP23-like"/>
</dbReference>
<organism evidence="7 8">
    <name type="scientific">Stylonychia lemnae</name>
    <name type="common">Ciliate</name>
    <dbReference type="NCBI Taxonomy" id="5949"/>
    <lineage>
        <taxon>Eukaryota</taxon>
        <taxon>Sar</taxon>
        <taxon>Alveolata</taxon>
        <taxon>Ciliophora</taxon>
        <taxon>Intramacronucleata</taxon>
        <taxon>Spirotrichea</taxon>
        <taxon>Stichotrichia</taxon>
        <taxon>Sporadotrichida</taxon>
        <taxon>Oxytrichidae</taxon>
        <taxon>Stylonychinae</taxon>
        <taxon>Stylonychia</taxon>
    </lineage>
</organism>
<evidence type="ECO:0000256" key="3">
    <source>
        <dbReference type="ARBA" id="ARBA00022692"/>
    </source>
</evidence>
<dbReference type="InParanoid" id="A0A078A1N9"/>
<evidence type="ECO:0000313" key="8">
    <source>
        <dbReference type="Proteomes" id="UP000039865"/>
    </source>
</evidence>
<evidence type="ECO:0000256" key="5">
    <source>
        <dbReference type="ARBA" id="ARBA00023136"/>
    </source>
</evidence>
<feature type="transmembrane region" description="Helical" evidence="6">
    <location>
        <begin position="125"/>
        <end position="152"/>
    </location>
</feature>
<evidence type="ECO:0000256" key="4">
    <source>
        <dbReference type="ARBA" id="ARBA00022989"/>
    </source>
</evidence>
<evidence type="ECO:0000256" key="2">
    <source>
        <dbReference type="ARBA" id="ARBA00005467"/>
    </source>
</evidence>
<dbReference type="Pfam" id="PF05832">
    <property type="entry name" value="DUF846"/>
    <property type="match status" value="1"/>
</dbReference>
<gene>
    <name evidence="7" type="primary">Contig11612.g12434</name>
    <name evidence="7" type="ORF">STYLEM_4752</name>
</gene>
<dbReference type="PANTHER" id="PTHR13019:SF7">
    <property type="entry name" value="GOLGI APPARATUS MEMBRANE PROTEIN TVP23"/>
    <property type="match status" value="1"/>
</dbReference>